<dbReference type="CDD" id="cd09992">
    <property type="entry name" value="HDAC_classII"/>
    <property type="match status" value="1"/>
</dbReference>
<gene>
    <name evidence="2" type="ORF">RJ40_07065</name>
</gene>
<accession>A0A8A3S5Z6</accession>
<dbReference type="GO" id="GO:0040029">
    <property type="term" value="P:epigenetic regulation of gene expression"/>
    <property type="evidence" value="ECO:0007669"/>
    <property type="project" value="TreeGrafter"/>
</dbReference>
<name>A0A8A3S5Z6_9EURY</name>
<dbReference type="GeneID" id="76424111"/>
<dbReference type="Gene3D" id="3.40.800.20">
    <property type="entry name" value="Histone deacetylase domain"/>
    <property type="match status" value="1"/>
</dbReference>
<evidence type="ECO:0000259" key="1">
    <source>
        <dbReference type="Pfam" id="PF00850"/>
    </source>
</evidence>
<dbReference type="Proteomes" id="UP001042704">
    <property type="component" value="Chromosome"/>
</dbReference>
<evidence type="ECO:0000313" key="2">
    <source>
        <dbReference type="EMBL" id="QSZ67279.1"/>
    </source>
</evidence>
<proteinExistence type="predicted"/>
<dbReference type="InterPro" id="IPR023696">
    <property type="entry name" value="Ureohydrolase_dom_sf"/>
</dbReference>
<dbReference type="InterPro" id="IPR037138">
    <property type="entry name" value="His_deacetylse_dom_sf"/>
</dbReference>
<sequence>MRCAAVTGKVFARHDMEAYPGTSHAETGARLREVLTGLPPDVPVRPPVAADQAAIERVHDPAYVRWVFEMARGGRFLDANTYISPQGVQTAMMAAGSAHAAVERALDGENSFALVRPPGHHAEPDRQMGFCIFNNVAVAAAEILEEVGRVAILDWDLHHGNGTQKIFYSSENVLFCSVHQRESFPGTGWPEEIGTGRGKGCSLNAPLAPGSGLADYLHIFSEVFLPAIRAHRPDVVIVSAGQDGLADDPHGSMRLAPRDYGDLTAQLLSLDLPLALVLEGGYGPSHGQAVASIFAALKGGISVPEESGVPGRSTTALAEKLKRLIYY</sequence>
<dbReference type="GO" id="GO:0004407">
    <property type="term" value="F:histone deacetylase activity"/>
    <property type="evidence" value="ECO:0007669"/>
    <property type="project" value="TreeGrafter"/>
</dbReference>
<dbReference type="InterPro" id="IPR023801">
    <property type="entry name" value="His_deacetylse_dom"/>
</dbReference>
<dbReference type="InterPro" id="IPR000286">
    <property type="entry name" value="HDACs"/>
</dbReference>
<dbReference type="Pfam" id="PF00850">
    <property type="entry name" value="Hist_deacetyl"/>
    <property type="match status" value="1"/>
</dbReference>
<feature type="domain" description="Histone deacetylase" evidence="1">
    <location>
        <begin position="37"/>
        <end position="292"/>
    </location>
</feature>
<reference evidence="2" key="1">
    <citation type="journal article" date="2001" name="Int. J. Syst. Evol. Microbiol.">
        <title>Methanofollis aquaemaris sp. nov., a methanogen isolated from an aquaculture fish pond.</title>
        <authorList>
            <person name="Lai M.C."/>
            <person name="Chen S.C."/>
        </authorList>
    </citation>
    <scope>NUCLEOTIDE SEQUENCE</scope>
    <source>
        <strain evidence="2">N2F9704</strain>
    </source>
</reference>
<protein>
    <submittedName>
        <fullName evidence="2">Histone deacetylase</fullName>
    </submittedName>
</protein>
<dbReference type="RefSeq" id="WP_265580168.1">
    <property type="nucleotide sequence ID" value="NZ_CP036172.1"/>
</dbReference>
<evidence type="ECO:0000313" key="3">
    <source>
        <dbReference type="Proteomes" id="UP001042704"/>
    </source>
</evidence>
<dbReference type="SUPFAM" id="SSF52768">
    <property type="entry name" value="Arginase/deacetylase"/>
    <property type="match status" value="1"/>
</dbReference>
<keyword evidence="3" id="KW-1185">Reference proteome</keyword>
<organism evidence="2 3">
    <name type="scientific">Methanofollis aquaemaris</name>
    <dbReference type="NCBI Taxonomy" id="126734"/>
    <lineage>
        <taxon>Archaea</taxon>
        <taxon>Methanobacteriati</taxon>
        <taxon>Methanobacteriota</taxon>
        <taxon>Stenosarchaea group</taxon>
        <taxon>Methanomicrobia</taxon>
        <taxon>Methanomicrobiales</taxon>
        <taxon>Methanomicrobiaceae</taxon>
        <taxon>Methanofollis</taxon>
    </lineage>
</organism>
<dbReference type="PANTHER" id="PTHR10625">
    <property type="entry name" value="HISTONE DEACETYLASE HDAC1-RELATED"/>
    <property type="match status" value="1"/>
</dbReference>
<dbReference type="AlphaFoldDB" id="A0A8A3S5Z6"/>
<dbReference type="PRINTS" id="PR01270">
    <property type="entry name" value="HDASUPER"/>
</dbReference>
<reference evidence="2" key="2">
    <citation type="submission" date="2019-02" db="EMBL/GenBank/DDBJ databases">
        <authorList>
            <person name="Chen S.-C."/>
            <person name="Chien H.-H."/>
            <person name="Lai M.-C."/>
        </authorList>
    </citation>
    <scope>NUCLEOTIDE SEQUENCE</scope>
    <source>
        <strain evidence="2">N2F9704</strain>
    </source>
</reference>
<dbReference type="EMBL" id="CP036172">
    <property type="protein sequence ID" value="QSZ67279.1"/>
    <property type="molecule type" value="Genomic_DNA"/>
</dbReference>
<dbReference type="PANTHER" id="PTHR10625:SF10">
    <property type="entry name" value="HISTONE DEACETYLASE HDAC1"/>
    <property type="match status" value="1"/>
</dbReference>
<dbReference type="KEGG" id="maqe:RJ40_07065"/>